<keyword evidence="3" id="KW-1185">Reference proteome</keyword>
<feature type="transmembrane region" description="Helical" evidence="1">
    <location>
        <begin position="120"/>
        <end position="141"/>
    </location>
</feature>
<dbReference type="Proteomes" id="UP000806528">
    <property type="component" value="Unassembled WGS sequence"/>
</dbReference>
<evidence type="ECO:0000256" key="1">
    <source>
        <dbReference type="SAM" id="Phobius"/>
    </source>
</evidence>
<dbReference type="RefSeq" id="WP_193120099.1">
    <property type="nucleotide sequence ID" value="NZ_JADBGI010000001.1"/>
</dbReference>
<dbReference type="EMBL" id="JADBGI010000001">
    <property type="protein sequence ID" value="MBE2997465.1"/>
    <property type="molecule type" value="Genomic_DNA"/>
</dbReference>
<keyword evidence="1" id="KW-0472">Membrane</keyword>
<protein>
    <submittedName>
        <fullName evidence="2">Uncharacterized protein</fullName>
    </submittedName>
</protein>
<proteinExistence type="predicted"/>
<feature type="transmembrane region" description="Helical" evidence="1">
    <location>
        <begin position="92"/>
        <end position="113"/>
    </location>
</feature>
<gene>
    <name evidence="2" type="ORF">IDM40_01915</name>
</gene>
<keyword evidence="1" id="KW-0812">Transmembrane</keyword>
<sequence length="174" mass="19375">MFMLLVLAVLVLGLLFCLAMGVRWNRRHGHHPWGTNPYDEDAVWWMTPDRTRAAERAIARGETVQDPDAARDVCARARARTVQLRNPWTPPLLPAVIVLNALSLVYHTASIVFGIGTVPLAVYAAVILGTVAVVVLLSVRWRARRLHLARNAYLAHRGPADETREPPLPEEPTP</sequence>
<evidence type="ECO:0000313" key="2">
    <source>
        <dbReference type="EMBL" id="MBE2997465.1"/>
    </source>
</evidence>
<comment type="caution">
    <text evidence="2">The sequence shown here is derived from an EMBL/GenBank/DDBJ whole genome shotgun (WGS) entry which is preliminary data.</text>
</comment>
<evidence type="ECO:0000313" key="3">
    <source>
        <dbReference type="Proteomes" id="UP000806528"/>
    </source>
</evidence>
<keyword evidence="1" id="KW-1133">Transmembrane helix</keyword>
<name>A0ABR9P0X3_9ACTN</name>
<accession>A0ABR9P0X3</accession>
<organism evidence="2 3">
    <name type="scientific">Nocardiopsis coralli</name>
    <dbReference type="NCBI Taxonomy" id="2772213"/>
    <lineage>
        <taxon>Bacteria</taxon>
        <taxon>Bacillati</taxon>
        <taxon>Actinomycetota</taxon>
        <taxon>Actinomycetes</taxon>
        <taxon>Streptosporangiales</taxon>
        <taxon>Nocardiopsidaceae</taxon>
        <taxon>Nocardiopsis</taxon>
    </lineage>
</organism>
<reference evidence="2 3" key="1">
    <citation type="submission" date="2020-09" db="EMBL/GenBank/DDBJ databases">
        <title>Diversity and distribution of actinomycetes associated with coral in the coast of Hainan.</title>
        <authorList>
            <person name="Li F."/>
        </authorList>
    </citation>
    <scope>NUCLEOTIDE SEQUENCE [LARGE SCALE GENOMIC DNA]</scope>
    <source>
        <strain evidence="2 3">HNM0947</strain>
    </source>
</reference>